<feature type="domain" description="Fervidolysin-like N-terminal prodomain" evidence="10">
    <location>
        <begin position="87"/>
        <end position="148"/>
    </location>
</feature>
<protein>
    <submittedName>
        <fullName evidence="11">S8 family serine peptidase</fullName>
    </submittedName>
</protein>
<dbReference type="PANTHER" id="PTHR43399:SF4">
    <property type="entry name" value="CELL WALL-ASSOCIATED PROTEASE"/>
    <property type="match status" value="1"/>
</dbReference>
<feature type="domain" description="Peptidase S8/S53" evidence="8">
    <location>
        <begin position="237"/>
        <end position="442"/>
    </location>
</feature>
<dbReference type="Proteomes" id="UP000670947">
    <property type="component" value="Unassembled WGS sequence"/>
</dbReference>
<evidence type="ECO:0000259" key="9">
    <source>
        <dbReference type="Pfam" id="PF04151"/>
    </source>
</evidence>
<reference evidence="11 12" key="1">
    <citation type="submission" date="2021-03" db="EMBL/GenBank/DDBJ databases">
        <title>Paenibacillus artemisicola MWE-103 whole genome sequence.</title>
        <authorList>
            <person name="Ham Y.J."/>
        </authorList>
    </citation>
    <scope>NUCLEOTIDE SEQUENCE [LARGE SCALE GENOMIC DNA]</scope>
    <source>
        <strain evidence="11 12">MWE-103</strain>
    </source>
</reference>
<proteinExistence type="inferred from homology"/>
<evidence type="ECO:0000259" key="8">
    <source>
        <dbReference type="Pfam" id="PF00082"/>
    </source>
</evidence>
<evidence type="ECO:0000256" key="2">
    <source>
        <dbReference type="ARBA" id="ARBA00022670"/>
    </source>
</evidence>
<dbReference type="Gene3D" id="3.40.50.200">
    <property type="entry name" value="Peptidase S8/S53 domain"/>
    <property type="match status" value="2"/>
</dbReference>
<comment type="caution">
    <text evidence="11">The sequence shown here is derived from an EMBL/GenBank/DDBJ whole genome shotgun (WGS) entry which is preliminary data.</text>
</comment>
<dbReference type="SUPFAM" id="SSF89260">
    <property type="entry name" value="Collagen-binding domain"/>
    <property type="match status" value="1"/>
</dbReference>
<dbReference type="SUPFAM" id="SSF52743">
    <property type="entry name" value="Subtilisin-like"/>
    <property type="match status" value="1"/>
</dbReference>
<feature type="signal peptide" evidence="7">
    <location>
        <begin position="1"/>
        <end position="21"/>
    </location>
</feature>
<dbReference type="InterPro" id="IPR015500">
    <property type="entry name" value="Peptidase_S8_subtilisin-rel"/>
</dbReference>
<organism evidence="11 12">
    <name type="scientific">Paenibacillus artemisiicola</name>
    <dbReference type="NCBI Taxonomy" id="1172618"/>
    <lineage>
        <taxon>Bacteria</taxon>
        <taxon>Bacillati</taxon>
        <taxon>Bacillota</taxon>
        <taxon>Bacilli</taxon>
        <taxon>Bacillales</taxon>
        <taxon>Paenibacillaceae</taxon>
        <taxon>Paenibacillus</taxon>
    </lineage>
</organism>
<keyword evidence="7" id="KW-0732">Signal</keyword>
<dbReference type="InterPro" id="IPR000209">
    <property type="entry name" value="Peptidase_S8/S53_dom"/>
</dbReference>
<dbReference type="PROSITE" id="PS51892">
    <property type="entry name" value="SUBTILASE"/>
    <property type="match status" value="1"/>
</dbReference>
<name>A0ABS3W604_9BACL</name>
<evidence type="ECO:0000259" key="10">
    <source>
        <dbReference type="Pfam" id="PF22148"/>
    </source>
</evidence>
<dbReference type="InterPro" id="IPR007280">
    <property type="entry name" value="Peptidase_C_arc/bac"/>
</dbReference>
<dbReference type="Gene3D" id="2.60.120.260">
    <property type="entry name" value="Galactose-binding domain-like"/>
    <property type="match status" value="2"/>
</dbReference>
<evidence type="ECO:0000313" key="11">
    <source>
        <dbReference type="EMBL" id="MBO7743745.1"/>
    </source>
</evidence>
<gene>
    <name evidence="11" type="ORF">I8J29_06020</name>
</gene>
<feature type="region of interest" description="Disordered" evidence="6">
    <location>
        <begin position="155"/>
        <end position="207"/>
    </location>
</feature>
<dbReference type="Pfam" id="PF22148">
    <property type="entry name" value="Fervidolysin_NPro-like"/>
    <property type="match status" value="1"/>
</dbReference>
<dbReference type="Gene3D" id="2.60.120.380">
    <property type="match status" value="1"/>
</dbReference>
<keyword evidence="3" id="KW-0378">Hydrolase</keyword>
<dbReference type="RefSeq" id="WP_208846783.1">
    <property type="nucleotide sequence ID" value="NZ_JAGGDJ010000003.1"/>
</dbReference>
<evidence type="ECO:0000313" key="12">
    <source>
        <dbReference type="Proteomes" id="UP000670947"/>
    </source>
</evidence>
<evidence type="ECO:0000256" key="1">
    <source>
        <dbReference type="ARBA" id="ARBA00011073"/>
    </source>
</evidence>
<evidence type="ECO:0000256" key="5">
    <source>
        <dbReference type="PROSITE-ProRule" id="PRU01240"/>
    </source>
</evidence>
<dbReference type="InterPro" id="IPR036852">
    <property type="entry name" value="Peptidase_S8/S53_dom_sf"/>
</dbReference>
<dbReference type="Pfam" id="PF04151">
    <property type="entry name" value="PPC"/>
    <property type="match status" value="1"/>
</dbReference>
<dbReference type="InterPro" id="IPR051048">
    <property type="entry name" value="Peptidase_S8/S53_subtilisin"/>
</dbReference>
<evidence type="ECO:0000256" key="3">
    <source>
        <dbReference type="ARBA" id="ARBA00022801"/>
    </source>
</evidence>
<keyword evidence="4" id="KW-0720">Serine protease</keyword>
<comment type="similarity">
    <text evidence="1 5">Belongs to the peptidase S8 family.</text>
</comment>
<evidence type="ECO:0000256" key="7">
    <source>
        <dbReference type="SAM" id="SignalP"/>
    </source>
</evidence>
<feature type="compositionally biased region" description="Polar residues" evidence="6">
    <location>
        <begin position="155"/>
        <end position="164"/>
    </location>
</feature>
<sequence length="1117" mass="117880">MKHRSKSKLFLLISLSFVCLSGSLVPNLGQHDRGLALAQGTAASDKLRKTMGPEAANASETVIEVPDAPRSQPLSRPVGADKAMKADRIIVKYKTGSRPQALAEDLGLTPSRTLPGLGAEVLTLPEGADIAAVLARLKADPAVLYAEPDAQVIASDSGTSGTSVPPNPGQALHAPQPSSSVSAGMPPANGPASVSSEPQPLIPNDPLFPNQWALNNADGLDIDLNAPEAWPYLQDAGKDVVVAVISDGVDGDHPDLANSIWTNPKEIPGNGIDDDGNGFVDDVHGWDFNHDDNDADDGLNDPAKNGTVIAGIVAASVNNGVGIAGVAPNAKILPVKTFSSTSGSGTFSQIAAGIAYAGQMGADIAVLDFMTWEPSDLVLDALRHSDMLFVAQPGDFGDDLERIPSYPASYKLPNVLTVNGIGRAGNTPTSYGKKTVQIAAPALDTLTTMPSENPAYAAQIDTGAYRAVYNGLGFEHFAPPFQTDAFRAALDYLGEGADKPSVLLVQDDNSSGGNEEERSFLALYKSFLLSAGYETDGMPQGDARGTFQVATVAKNGDGPSLEAMQAYDIVVWFTGHANASMNPDPDAPSVLTESDKANLTNYLQAGGGLLLTGRDALFGSEASPFAKDVLHLDYVTEGYFGYYDLQGADGTIFAGQSVPMPDESLGDVIVARDSFAQPNLFLDKPDYDIPGNYGTPAIAHAAGAAAVVLGVNPGYDAKLTIQRLMNSGKKVSSLADKNMSGKMIDVYRAVSDKDIPGTPLQAPEVSERLDEASDPDRVYAVELNAGETIQAELTGDDGTDFDLYLYSPSAVTVHGKAGIVAASEHPGTSGEGFSYFAKQTGTYYVNVYAFAGSGGYTLRLRHANASGTYEDDSEAVTYAGDWENVPDDALSGGTAKRIDAPGHAELAFEGSYVEWIGTKNPRQGIANVYLDGKLAAAVSLYGEAESKRQSLFKKTVSYDKHTIRIEWTGKTDPRARKDDPAFVNVDAFLVKHLVQDADFSEVRYEGTWATSFSTVYSGQSVTTSITKDDYAEFVFAGTKVRLLAPVGGNRGIADIYIDGQLAASADLYRPARQYEAVVFESEALSEGTHTVRVVNSGRKHASSAGTAVPIDAFEIES</sequence>
<keyword evidence="12" id="KW-1185">Reference proteome</keyword>
<evidence type="ECO:0000256" key="4">
    <source>
        <dbReference type="ARBA" id="ARBA00022825"/>
    </source>
</evidence>
<feature type="domain" description="Peptidase C-terminal archaeal/bacterial" evidence="9">
    <location>
        <begin position="778"/>
        <end position="849"/>
    </location>
</feature>
<evidence type="ECO:0000256" key="6">
    <source>
        <dbReference type="SAM" id="MobiDB-lite"/>
    </source>
</evidence>
<accession>A0ABS3W604</accession>
<keyword evidence="2" id="KW-0645">Protease</keyword>
<comment type="caution">
    <text evidence="5">Lacks conserved residue(s) required for the propagation of feature annotation.</text>
</comment>
<dbReference type="EMBL" id="JAGGDJ010000003">
    <property type="protein sequence ID" value="MBO7743745.1"/>
    <property type="molecule type" value="Genomic_DNA"/>
</dbReference>
<dbReference type="Pfam" id="PF00082">
    <property type="entry name" value="Peptidase_S8"/>
    <property type="match status" value="1"/>
</dbReference>
<feature type="chain" id="PRO_5045560809" evidence="7">
    <location>
        <begin position="22"/>
        <end position="1117"/>
    </location>
</feature>
<dbReference type="PRINTS" id="PR00723">
    <property type="entry name" value="SUBTILISIN"/>
</dbReference>
<dbReference type="PANTHER" id="PTHR43399">
    <property type="entry name" value="SUBTILISIN-RELATED"/>
    <property type="match status" value="1"/>
</dbReference>
<dbReference type="InterPro" id="IPR054399">
    <property type="entry name" value="Fervidolysin-like_N_prodom"/>
</dbReference>